<evidence type="ECO:0000313" key="2">
    <source>
        <dbReference type="Proteomes" id="UP001189429"/>
    </source>
</evidence>
<dbReference type="InterPro" id="IPR012337">
    <property type="entry name" value="RNaseH-like_sf"/>
</dbReference>
<evidence type="ECO:0000313" key="1">
    <source>
        <dbReference type="EMBL" id="CAK0791285.1"/>
    </source>
</evidence>
<organism evidence="1 2">
    <name type="scientific">Prorocentrum cordatum</name>
    <dbReference type="NCBI Taxonomy" id="2364126"/>
    <lineage>
        <taxon>Eukaryota</taxon>
        <taxon>Sar</taxon>
        <taxon>Alveolata</taxon>
        <taxon>Dinophyceae</taxon>
        <taxon>Prorocentrales</taxon>
        <taxon>Prorocentraceae</taxon>
        <taxon>Prorocentrum</taxon>
    </lineage>
</organism>
<reference evidence="1" key="1">
    <citation type="submission" date="2023-10" db="EMBL/GenBank/DDBJ databases">
        <authorList>
            <person name="Chen Y."/>
            <person name="Shah S."/>
            <person name="Dougan E. K."/>
            <person name="Thang M."/>
            <person name="Chan C."/>
        </authorList>
    </citation>
    <scope>NUCLEOTIDE SEQUENCE [LARGE SCALE GENOMIC DNA]</scope>
</reference>
<accession>A0ABN9PIU5</accession>
<sequence length="141" mass="15831">MAITEEGQPRVQLWGPLLCQYHVQKTVKRAELWAFLKTLEVVLPPCRIYTEHMGILDDLAPGVRWCLSWKCPHADLRRRIWHTLVDLGLGIDCAQHVQTHRSKKAIGQLNGLEGQVAQDNEAVDPLAKAPRRVAATASRGP</sequence>
<proteinExistence type="predicted"/>
<protein>
    <submittedName>
        <fullName evidence="1">Uncharacterized protein</fullName>
    </submittedName>
</protein>
<dbReference type="EMBL" id="CAUYUJ010000558">
    <property type="protein sequence ID" value="CAK0791285.1"/>
    <property type="molecule type" value="Genomic_DNA"/>
</dbReference>
<comment type="caution">
    <text evidence="1">The sequence shown here is derived from an EMBL/GenBank/DDBJ whole genome shotgun (WGS) entry which is preliminary data.</text>
</comment>
<keyword evidence="2" id="KW-1185">Reference proteome</keyword>
<gene>
    <name evidence="1" type="ORF">PCOR1329_LOCUS2228</name>
</gene>
<name>A0ABN9PIU5_9DINO</name>
<dbReference type="Proteomes" id="UP001189429">
    <property type="component" value="Unassembled WGS sequence"/>
</dbReference>
<dbReference type="SUPFAM" id="SSF53098">
    <property type="entry name" value="Ribonuclease H-like"/>
    <property type="match status" value="1"/>
</dbReference>